<dbReference type="RefSeq" id="XP_016626910.1">
    <property type="nucleotide sequence ID" value="XM_016781939.1"/>
</dbReference>
<feature type="compositionally biased region" description="Pro residues" evidence="1">
    <location>
        <begin position="309"/>
        <end position="322"/>
    </location>
</feature>
<feature type="region of interest" description="Disordered" evidence="1">
    <location>
        <begin position="165"/>
        <end position="240"/>
    </location>
</feature>
<dbReference type="Proteomes" id="UP000053411">
    <property type="component" value="Unassembled WGS sequence"/>
</dbReference>
<dbReference type="EMBL" id="KN848100">
    <property type="protein sequence ID" value="KIX92787.1"/>
    <property type="molecule type" value="Genomic_DNA"/>
</dbReference>
<evidence type="ECO:0000313" key="3">
    <source>
        <dbReference type="Proteomes" id="UP000053411"/>
    </source>
</evidence>
<feature type="compositionally biased region" description="Low complexity" evidence="1">
    <location>
        <begin position="290"/>
        <end position="308"/>
    </location>
</feature>
<reference evidence="2 3" key="1">
    <citation type="submission" date="2015-01" db="EMBL/GenBank/DDBJ databases">
        <title>The Genome Sequence of Fonsecaea multimorphosa CBS 102226.</title>
        <authorList>
            <consortium name="The Broad Institute Genomics Platform"/>
            <person name="Cuomo C."/>
            <person name="de Hoog S."/>
            <person name="Gorbushina A."/>
            <person name="Stielow B."/>
            <person name="Teixiera M."/>
            <person name="Abouelleil A."/>
            <person name="Chapman S.B."/>
            <person name="Priest M."/>
            <person name="Young S.K."/>
            <person name="Wortman J."/>
            <person name="Nusbaum C."/>
            <person name="Birren B."/>
        </authorList>
    </citation>
    <scope>NUCLEOTIDE SEQUENCE [LARGE SCALE GENOMIC DNA]</scope>
    <source>
        <strain evidence="2 3">CBS 102226</strain>
    </source>
</reference>
<name>A0A0D2JHX5_9EURO</name>
<feature type="compositionally biased region" description="Low complexity" evidence="1">
    <location>
        <begin position="86"/>
        <end position="96"/>
    </location>
</feature>
<feature type="region of interest" description="Disordered" evidence="1">
    <location>
        <begin position="523"/>
        <end position="547"/>
    </location>
</feature>
<dbReference type="AlphaFoldDB" id="A0A0D2JHX5"/>
<feature type="compositionally biased region" description="Low complexity" evidence="1">
    <location>
        <begin position="204"/>
        <end position="213"/>
    </location>
</feature>
<organism evidence="2 3">
    <name type="scientific">Fonsecaea multimorphosa CBS 102226</name>
    <dbReference type="NCBI Taxonomy" id="1442371"/>
    <lineage>
        <taxon>Eukaryota</taxon>
        <taxon>Fungi</taxon>
        <taxon>Dikarya</taxon>
        <taxon>Ascomycota</taxon>
        <taxon>Pezizomycotina</taxon>
        <taxon>Eurotiomycetes</taxon>
        <taxon>Chaetothyriomycetidae</taxon>
        <taxon>Chaetothyriales</taxon>
        <taxon>Herpotrichiellaceae</taxon>
        <taxon>Fonsecaea</taxon>
    </lineage>
</organism>
<feature type="compositionally biased region" description="Polar residues" evidence="1">
    <location>
        <begin position="349"/>
        <end position="359"/>
    </location>
</feature>
<feature type="compositionally biased region" description="Polar residues" evidence="1">
    <location>
        <begin position="173"/>
        <end position="188"/>
    </location>
</feature>
<accession>A0A0D2JHX5</accession>
<evidence type="ECO:0000313" key="2">
    <source>
        <dbReference type="EMBL" id="KIX92787.1"/>
    </source>
</evidence>
<keyword evidence="3" id="KW-1185">Reference proteome</keyword>
<evidence type="ECO:0000256" key="1">
    <source>
        <dbReference type="SAM" id="MobiDB-lite"/>
    </source>
</evidence>
<dbReference type="GeneID" id="27717196"/>
<feature type="compositionally biased region" description="Gly residues" evidence="1">
    <location>
        <begin position="214"/>
        <end position="225"/>
    </location>
</feature>
<proteinExistence type="predicted"/>
<feature type="region of interest" description="Disordered" evidence="1">
    <location>
        <begin position="44"/>
        <end position="105"/>
    </location>
</feature>
<feature type="region of interest" description="Disordered" evidence="1">
    <location>
        <begin position="275"/>
        <end position="372"/>
    </location>
</feature>
<dbReference type="VEuPathDB" id="FungiDB:Z520_11450"/>
<sequence>MVLQCASCRRRAPPGSIDCPFCIPPTRGMHTQGQYDEYTQQHQLSFHEQQRSHPAPRQPPPPCASPFGAPRPLRPYPPPSVGTSRQASQQHQAYYPPQQPAHDFRQHFGPQEYRQSHYGEYQEEYNQEKYGQGHYGEYQEEYDQEEYGQDYYGEYQEEYDQEEYDRGPYNHGLYQNSDSYDMQNSQSYAPPGGSHGPASSYFQSSRGTSLRGNGNRGRGSSSGRGRGGRSRHPRDNGASVQQEFRHLETYVEGMVARAVSQLSVAVSSLQRVQPGLPATTPSQPGPTVPPATSSSVPALGQEQGAPGQPQAPGPVLPPPPNPSHNVGGWGKAGDPPLPPSTAPQMGIHPQSSHASSQGAHPNRPRTPLPESDLLLKVDRGKARFKPFGTAICSRWKGPHPAKIHEVAQNMIQVFRPKGDASIKEKCGNCENPGHLMEDCGWGEWNDHPWNPPLPAGYEQYSRPYPPTFHLQPYPRTHYFPSRFGPEGYALPLPPALRSGLVGLVHVRKGQLYGIEELEARATNAKPPVHDPKKHKPWYGFRPDGKPK</sequence>
<protein>
    <submittedName>
        <fullName evidence="2">Uncharacterized protein</fullName>
    </submittedName>
</protein>
<gene>
    <name evidence="2" type="ORF">Z520_11450</name>
</gene>